<feature type="chain" id="PRO_5002974559" description="exo-alpha-sialidase" evidence="4">
    <location>
        <begin position="32"/>
        <end position="421"/>
    </location>
</feature>
<dbReference type="PROSITE" id="PS51257">
    <property type="entry name" value="PROKAR_LIPOPROTEIN"/>
    <property type="match status" value="1"/>
</dbReference>
<dbReference type="HOGENOM" id="CLU_024620_1_0_10"/>
<name>C6XY13_PEDHD</name>
<dbReference type="GO" id="GO:0016020">
    <property type="term" value="C:membrane"/>
    <property type="evidence" value="ECO:0007669"/>
    <property type="project" value="TreeGrafter"/>
</dbReference>
<accession>C6XY13</accession>
<dbReference type="CDD" id="cd15482">
    <property type="entry name" value="Sialidase_non-viral"/>
    <property type="match status" value="1"/>
</dbReference>
<dbReference type="PANTHER" id="PTHR10628:SF30">
    <property type="entry name" value="EXO-ALPHA-SIALIDASE"/>
    <property type="match status" value="1"/>
</dbReference>
<gene>
    <name evidence="6" type="ordered locus">Phep_2227</name>
</gene>
<dbReference type="GO" id="GO:0005737">
    <property type="term" value="C:cytoplasm"/>
    <property type="evidence" value="ECO:0007669"/>
    <property type="project" value="TreeGrafter"/>
</dbReference>
<keyword evidence="7" id="KW-1185">Reference proteome</keyword>
<evidence type="ECO:0000313" key="6">
    <source>
        <dbReference type="EMBL" id="ACU04431.1"/>
    </source>
</evidence>
<feature type="domain" description="Sialidase" evidence="5">
    <location>
        <begin position="89"/>
        <end position="373"/>
    </location>
</feature>
<evidence type="ECO:0000256" key="4">
    <source>
        <dbReference type="SAM" id="SignalP"/>
    </source>
</evidence>
<dbReference type="InterPro" id="IPR011040">
    <property type="entry name" value="Sialidase"/>
</dbReference>
<dbReference type="EC" id="3.2.1.18" evidence="3"/>
<reference evidence="6 7" key="1">
    <citation type="journal article" date="2009" name="Stand. Genomic Sci.">
        <title>Complete genome sequence of Pedobacter heparinus type strain (HIM 762-3).</title>
        <authorList>
            <person name="Han C."/>
            <person name="Spring S."/>
            <person name="Lapidus A."/>
            <person name="Del Rio T.G."/>
            <person name="Tice H."/>
            <person name="Copeland A."/>
            <person name="Cheng J.F."/>
            <person name="Lucas S."/>
            <person name="Chen F."/>
            <person name="Nolan M."/>
            <person name="Bruce D."/>
            <person name="Goodwin L."/>
            <person name="Pitluck S."/>
            <person name="Ivanova N."/>
            <person name="Mavromatis K."/>
            <person name="Mikhailova N."/>
            <person name="Pati A."/>
            <person name="Chen A."/>
            <person name="Palaniappan K."/>
            <person name="Land M."/>
            <person name="Hauser L."/>
            <person name="Chang Y.J."/>
            <person name="Jeffries C.C."/>
            <person name="Saunders E."/>
            <person name="Chertkov O."/>
            <person name="Brettin T."/>
            <person name="Goker M."/>
            <person name="Rohde M."/>
            <person name="Bristow J."/>
            <person name="Eisen J.A."/>
            <person name="Markowitz V."/>
            <person name="Hugenholtz P."/>
            <person name="Kyrpides N.C."/>
            <person name="Klenk H.P."/>
            <person name="Detter J.C."/>
        </authorList>
    </citation>
    <scope>NUCLEOTIDE SEQUENCE [LARGE SCALE GENOMIC DNA]</scope>
    <source>
        <strain evidence="7">ATCC 13125 / DSM 2366 / CIP 104194 / JCM 7457 / NBRC 12017 / NCIMB 9290 / NRRL B-14731 / HIM 762-3</strain>
    </source>
</reference>
<keyword evidence="4" id="KW-0732">Signal</keyword>
<comment type="similarity">
    <text evidence="2">Belongs to the glycosyl hydrolase 33 family.</text>
</comment>
<dbReference type="KEGG" id="phe:Phep_2227"/>
<dbReference type="GO" id="GO:0009313">
    <property type="term" value="P:oligosaccharide catabolic process"/>
    <property type="evidence" value="ECO:0007669"/>
    <property type="project" value="TreeGrafter"/>
</dbReference>
<organism evidence="6 7">
    <name type="scientific">Pedobacter heparinus (strain ATCC 13125 / DSM 2366 / CIP 104194 / JCM 7457 / NBRC 12017 / NCIMB 9290 / NRRL B-14731 / HIM 762-3)</name>
    <dbReference type="NCBI Taxonomy" id="485917"/>
    <lineage>
        <taxon>Bacteria</taxon>
        <taxon>Pseudomonadati</taxon>
        <taxon>Bacteroidota</taxon>
        <taxon>Sphingobacteriia</taxon>
        <taxon>Sphingobacteriales</taxon>
        <taxon>Sphingobacteriaceae</taxon>
        <taxon>Pedobacter</taxon>
    </lineage>
</organism>
<evidence type="ECO:0000256" key="1">
    <source>
        <dbReference type="ARBA" id="ARBA00000427"/>
    </source>
</evidence>
<dbReference type="STRING" id="485917.Phep_2227"/>
<evidence type="ECO:0000313" key="7">
    <source>
        <dbReference type="Proteomes" id="UP000000852"/>
    </source>
</evidence>
<dbReference type="GO" id="GO:0004308">
    <property type="term" value="F:exo-alpha-sialidase activity"/>
    <property type="evidence" value="ECO:0007669"/>
    <property type="project" value="UniProtKB-EC"/>
</dbReference>
<dbReference type="GO" id="GO:0006689">
    <property type="term" value="P:ganglioside catabolic process"/>
    <property type="evidence" value="ECO:0007669"/>
    <property type="project" value="TreeGrafter"/>
</dbReference>
<feature type="signal peptide" evidence="4">
    <location>
        <begin position="1"/>
        <end position="31"/>
    </location>
</feature>
<comment type="catalytic activity">
    <reaction evidence="1">
        <text>Hydrolysis of alpha-(2-&gt;3)-, alpha-(2-&gt;6)-, alpha-(2-&gt;8)- glycosidic linkages of terminal sialic acid residues in oligosaccharides, glycoproteins, glycolipids, colominic acid and synthetic substrates.</text>
        <dbReference type="EC" id="3.2.1.18"/>
    </reaction>
</comment>
<evidence type="ECO:0000256" key="3">
    <source>
        <dbReference type="ARBA" id="ARBA00012733"/>
    </source>
</evidence>
<proteinExistence type="inferred from homology"/>
<dbReference type="AlphaFoldDB" id="C6XY13"/>
<protein>
    <recommendedName>
        <fullName evidence="3">exo-alpha-sialidase</fullName>
        <ecNumber evidence="3">3.2.1.18</ecNumber>
    </recommendedName>
</protein>
<dbReference type="Proteomes" id="UP000000852">
    <property type="component" value="Chromosome"/>
</dbReference>
<dbReference type="Pfam" id="PF13088">
    <property type="entry name" value="BNR_2"/>
    <property type="match status" value="1"/>
</dbReference>
<dbReference type="Gene3D" id="2.120.10.10">
    <property type="match status" value="1"/>
</dbReference>
<dbReference type="EMBL" id="CP001681">
    <property type="protein sequence ID" value="ACU04431.1"/>
    <property type="molecule type" value="Genomic_DNA"/>
</dbReference>
<dbReference type="InterPro" id="IPR026856">
    <property type="entry name" value="Sialidase_fam"/>
</dbReference>
<evidence type="ECO:0000256" key="2">
    <source>
        <dbReference type="ARBA" id="ARBA00009348"/>
    </source>
</evidence>
<dbReference type="eggNOG" id="COG4409">
    <property type="taxonomic scope" value="Bacteria"/>
</dbReference>
<dbReference type="CAZy" id="GH33">
    <property type="family name" value="Glycoside Hydrolase Family 33"/>
</dbReference>
<evidence type="ECO:0000259" key="5">
    <source>
        <dbReference type="Pfam" id="PF13088"/>
    </source>
</evidence>
<dbReference type="SUPFAM" id="SSF50939">
    <property type="entry name" value="Sialidases"/>
    <property type="match status" value="1"/>
</dbReference>
<dbReference type="InterPro" id="IPR036278">
    <property type="entry name" value="Sialidase_sf"/>
</dbReference>
<dbReference type="PANTHER" id="PTHR10628">
    <property type="entry name" value="SIALIDASE"/>
    <property type="match status" value="1"/>
</dbReference>
<sequence>MYHFKKLSVSRNKVSILCYLSFILCMITGCAKSPEALSSFENQNIRKEEQVTVAALAAPVYSSIVLFNGGNESIYHSFRIPSIIKTNNGTLVAFAEGRRWSPSDYGDINIVFKRSTNNGSTWSALGEVVGSGAGTWGNPTAVYDAGQGTNGRIWLFMEWNDQYKMQWSDFQAWGDRRIHTSYSDDHGATWSVPVDRTATLTPPGYKWDCVGPGIGIQTNYNTPGRLVVPALGRNIYSDNHGATWQYQLIPGGTDESTIVELMDGTLMRNDRPGTTEWNASKTRRKSVGSIGAGFPAFTTVAALPDPKCEGSVLRYNTDLPNRRIIFLNPNGTGQRCNMTARISYDDGLTWPKSRALYSAANCNYQTTTVVHGGYSSMVKTADYCVGALIEYNENVSDSESNKSIEFNKFNLAWILNGSTEP</sequence>